<evidence type="ECO:0000313" key="3">
    <source>
        <dbReference type="Proteomes" id="UP000680866"/>
    </source>
</evidence>
<name>A0A810NAI8_9ACTN</name>
<dbReference type="PANTHER" id="PTHR21310">
    <property type="entry name" value="AMINOGLYCOSIDE PHOSPHOTRANSFERASE-RELATED-RELATED"/>
    <property type="match status" value="1"/>
</dbReference>
<dbReference type="InterPro" id="IPR011009">
    <property type="entry name" value="Kinase-like_dom_sf"/>
</dbReference>
<dbReference type="Pfam" id="PF01636">
    <property type="entry name" value="APH"/>
    <property type="match status" value="1"/>
</dbReference>
<accession>A0A810NAI8</accession>
<dbReference type="Gene3D" id="3.30.200.20">
    <property type="entry name" value="Phosphorylase Kinase, domain 1"/>
    <property type="match status" value="1"/>
</dbReference>
<evidence type="ECO:0000259" key="1">
    <source>
        <dbReference type="Pfam" id="PF01636"/>
    </source>
</evidence>
<dbReference type="SUPFAM" id="SSF56112">
    <property type="entry name" value="Protein kinase-like (PK-like)"/>
    <property type="match status" value="1"/>
</dbReference>
<protein>
    <submittedName>
        <fullName evidence="2">Aminoglycoside phosphotransferase</fullName>
    </submittedName>
</protein>
<keyword evidence="3" id="KW-1185">Reference proteome</keyword>
<dbReference type="Gene3D" id="3.90.1200.10">
    <property type="match status" value="1"/>
</dbReference>
<gene>
    <name evidence="2" type="ORF">Prubr_64350</name>
</gene>
<dbReference type="AlphaFoldDB" id="A0A810NAI8"/>
<evidence type="ECO:0000313" key="2">
    <source>
        <dbReference type="EMBL" id="BCJ69414.1"/>
    </source>
</evidence>
<dbReference type="RefSeq" id="WP_212818681.1">
    <property type="nucleotide sequence ID" value="NZ_AP023359.1"/>
</dbReference>
<sequence>MESITKNRQSPATLRAMIARAYGPDQVPRGDDRDWVSELEHGWFNVAYRIRLRDGRQVVLKIAPPAHVEVMSHERGAMATELVALSLIRERSAVAVPAVDFADRSRELCDADYFFMPFVEADNFGILQEEGKLSAVERDAYNEALGAANRELNTIRGDWFGALAGPGEPTWRACFSRKLTEVLGDGVRRGVDLGYDVDVIGKATDAHLDALDEVTEPRFIEIDLWDSNTMVRDGKIVCIIDHERAFFGDPLMEAGFTGIDLPDGFGDPAAFIRGYGYGELTANERRRRWLYSIYLILVMIIETDYRGHTTTAQYDWARGQLRLLMAASDKVDR</sequence>
<dbReference type="PANTHER" id="PTHR21310:SF15">
    <property type="entry name" value="AMINOGLYCOSIDE PHOSPHOTRANSFERASE DOMAIN-CONTAINING PROTEIN"/>
    <property type="match status" value="1"/>
</dbReference>
<feature type="domain" description="Aminoglycoside phosphotransferase" evidence="1">
    <location>
        <begin position="36"/>
        <end position="289"/>
    </location>
</feature>
<proteinExistence type="predicted"/>
<dbReference type="Proteomes" id="UP000680866">
    <property type="component" value="Chromosome"/>
</dbReference>
<dbReference type="KEGG" id="pry:Prubr_64350"/>
<dbReference type="EMBL" id="AP023359">
    <property type="protein sequence ID" value="BCJ69414.1"/>
    <property type="molecule type" value="Genomic_DNA"/>
</dbReference>
<organism evidence="2 3">
    <name type="scientific">Polymorphospora rubra</name>
    <dbReference type="NCBI Taxonomy" id="338584"/>
    <lineage>
        <taxon>Bacteria</taxon>
        <taxon>Bacillati</taxon>
        <taxon>Actinomycetota</taxon>
        <taxon>Actinomycetes</taxon>
        <taxon>Micromonosporales</taxon>
        <taxon>Micromonosporaceae</taxon>
        <taxon>Polymorphospora</taxon>
    </lineage>
</organism>
<reference evidence="2" key="1">
    <citation type="submission" date="2020-08" db="EMBL/GenBank/DDBJ databases">
        <title>Whole genome shotgun sequence of Polymorphospora rubra NBRC 101157.</title>
        <authorList>
            <person name="Komaki H."/>
            <person name="Tamura T."/>
        </authorList>
    </citation>
    <scope>NUCLEOTIDE SEQUENCE</scope>
    <source>
        <strain evidence="2">NBRC 101157</strain>
    </source>
</reference>
<dbReference type="InterPro" id="IPR051678">
    <property type="entry name" value="AGP_Transferase"/>
</dbReference>
<dbReference type="InterPro" id="IPR002575">
    <property type="entry name" value="Aminoglycoside_PTrfase"/>
</dbReference>